<dbReference type="EMBL" id="BGZK01000046">
    <property type="protein sequence ID" value="GBP11493.1"/>
    <property type="molecule type" value="Genomic_DNA"/>
</dbReference>
<accession>A0A4C1TAG5</accession>
<organism evidence="1 2">
    <name type="scientific">Eumeta variegata</name>
    <name type="common">Bagworm moth</name>
    <name type="synonym">Eumeta japonica</name>
    <dbReference type="NCBI Taxonomy" id="151549"/>
    <lineage>
        <taxon>Eukaryota</taxon>
        <taxon>Metazoa</taxon>
        <taxon>Ecdysozoa</taxon>
        <taxon>Arthropoda</taxon>
        <taxon>Hexapoda</taxon>
        <taxon>Insecta</taxon>
        <taxon>Pterygota</taxon>
        <taxon>Neoptera</taxon>
        <taxon>Endopterygota</taxon>
        <taxon>Lepidoptera</taxon>
        <taxon>Glossata</taxon>
        <taxon>Ditrysia</taxon>
        <taxon>Tineoidea</taxon>
        <taxon>Psychidae</taxon>
        <taxon>Oiketicinae</taxon>
        <taxon>Eumeta</taxon>
    </lineage>
</organism>
<dbReference type="Proteomes" id="UP000299102">
    <property type="component" value="Unassembled WGS sequence"/>
</dbReference>
<evidence type="ECO:0000313" key="1">
    <source>
        <dbReference type="EMBL" id="GBP11493.1"/>
    </source>
</evidence>
<proteinExistence type="predicted"/>
<reference evidence="1 2" key="1">
    <citation type="journal article" date="2019" name="Commun. Biol.">
        <title>The bagworm genome reveals a unique fibroin gene that provides high tensile strength.</title>
        <authorList>
            <person name="Kono N."/>
            <person name="Nakamura H."/>
            <person name="Ohtoshi R."/>
            <person name="Tomita M."/>
            <person name="Numata K."/>
            <person name="Arakawa K."/>
        </authorList>
    </citation>
    <scope>NUCLEOTIDE SEQUENCE [LARGE SCALE GENOMIC DNA]</scope>
</reference>
<gene>
    <name evidence="1" type="ORF">EVAR_92980_1</name>
</gene>
<dbReference type="AlphaFoldDB" id="A0A4C1TAG5"/>
<evidence type="ECO:0000313" key="2">
    <source>
        <dbReference type="Proteomes" id="UP000299102"/>
    </source>
</evidence>
<protein>
    <submittedName>
        <fullName evidence="1">Uncharacterized protein</fullName>
    </submittedName>
</protein>
<comment type="caution">
    <text evidence="1">The sequence shown here is derived from an EMBL/GenBank/DDBJ whole genome shotgun (WGS) entry which is preliminary data.</text>
</comment>
<keyword evidence="2" id="KW-1185">Reference proteome</keyword>
<name>A0A4C1TAG5_EUMVA</name>
<sequence length="78" mass="8714">MQMTPERIGYHYLLFQIKGLNPPSSALAQGGLERLKTIVTKAVTRLRDHGACALRRLKLKTHGSVRPWSGTSLTSREL</sequence>